<dbReference type="AlphaFoldDB" id="A0A5J5J234"/>
<organism evidence="1 2">
    <name type="scientific">Microbacterium rhizomatis</name>
    <dbReference type="NCBI Taxonomy" id="1631477"/>
    <lineage>
        <taxon>Bacteria</taxon>
        <taxon>Bacillati</taxon>
        <taxon>Actinomycetota</taxon>
        <taxon>Actinomycetes</taxon>
        <taxon>Micrococcales</taxon>
        <taxon>Microbacteriaceae</taxon>
        <taxon>Microbacterium</taxon>
    </lineage>
</organism>
<dbReference type="EMBL" id="VYSA01000001">
    <property type="protein sequence ID" value="KAA9110161.1"/>
    <property type="molecule type" value="Genomic_DNA"/>
</dbReference>
<evidence type="ECO:0008006" key="3">
    <source>
        <dbReference type="Google" id="ProtNLM"/>
    </source>
</evidence>
<keyword evidence="2" id="KW-1185">Reference proteome</keyword>
<dbReference type="RefSeq" id="WP_150446965.1">
    <property type="nucleotide sequence ID" value="NZ_VYSA01000001.1"/>
</dbReference>
<name>A0A5J5J234_9MICO</name>
<protein>
    <recommendedName>
        <fullName evidence="3">HNH endonuclease</fullName>
    </recommendedName>
</protein>
<evidence type="ECO:0000313" key="1">
    <source>
        <dbReference type="EMBL" id="KAA9110161.1"/>
    </source>
</evidence>
<evidence type="ECO:0000313" key="2">
    <source>
        <dbReference type="Proteomes" id="UP000325827"/>
    </source>
</evidence>
<dbReference type="Proteomes" id="UP000325827">
    <property type="component" value="Unassembled WGS sequence"/>
</dbReference>
<reference evidence="2" key="1">
    <citation type="submission" date="2019-09" db="EMBL/GenBank/DDBJ databases">
        <title>Mumia zhuanghuii sp. nov. isolated from the intestinal contents of plateau pika (Ochotona curzoniae) in the Qinghai-Tibet plateau of China.</title>
        <authorList>
            <person name="Tian Z."/>
        </authorList>
    </citation>
    <scope>NUCLEOTIDE SEQUENCE [LARGE SCALE GENOMIC DNA]</scope>
    <source>
        <strain evidence="2">JCM 30598</strain>
    </source>
</reference>
<gene>
    <name evidence="1" type="ORF">F6B43_00160</name>
</gene>
<proteinExistence type="predicted"/>
<dbReference type="OrthoDB" id="5124189at2"/>
<sequence>MTAGEFAPDVVELIWDRDQGRCVDCGVQLRRERRAEAFDGWSVQHREARGTGGGKRGRRPWLVLASNGGLMCGTGTTGCHGDTETKRRGRAYALGFAIKTGIRRPSEIPMRHAVRGWVLLDDEGGWEPVEAPRGQEMAA</sequence>
<comment type="caution">
    <text evidence="1">The sequence shown here is derived from an EMBL/GenBank/DDBJ whole genome shotgun (WGS) entry which is preliminary data.</text>
</comment>
<accession>A0A5J5J234</accession>